<accession>A0A4P7UFE4</accession>
<dbReference type="Proteomes" id="UP000297025">
    <property type="component" value="Chromosome"/>
</dbReference>
<dbReference type="AlphaFoldDB" id="A0A4P7UFE4"/>
<dbReference type="KEGG" id="ndp:E2C04_15355"/>
<gene>
    <name evidence="2" type="ORF">E2C04_15355</name>
</gene>
<name>A0A4P7UFE4_9ACTN</name>
<evidence type="ECO:0000313" key="2">
    <source>
        <dbReference type="EMBL" id="QCC78221.1"/>
    </source>
</evidence>
<organism evidence="2 3">
    <name type="scientific">Nocardioides daphniae</name>
    <dbReference type="NCBI Taxonomy" id="402297"/>
    <lineage>
        <taxon>Bacteria</taxon>
        <taxon>Bacillati</taxon>
        <taxon>Actinomycetota</taxon>
        <taxon>Actinomycetes</taxon>
        <taxon>Propionibacteriales</taxon>
        <taxon>Nocardioidaceae</taxon>
        <taxon>Nocardioides</taxon>
    </lineage>
</organism>
<reference evidence="2 3" key="1">
    <citation type="journal article" date="2008" name="Int. J. Syst. Evol. Microbiol.">
        <title>Nocardioides daphniae sp. nov., isolated from Daphnia cucullata (Crustacea: Cladocera).</title>
        <authorList>
            <person name="Toth E.M."/>
            <person name="Keki Z."/>
            <person name="Homonnay Z.G."/>
            <person name="Borsodi A.K."/>
            <person name="Marialigeti K."/>
            <person name="Schumann P."/>
        </authorList>
    </citation>
    <scope>NUCLEOTIDE SEQUENCE [LARGE SCALE GENOMIC DNA]</scope>
    <source>
        <strain evidence="2 3">JCM 16608</strain>
    </source>
</reference>
<feature type="compositionally biased region" description="Basic residues" evidence="1">
    <location>
        <begin position="155"/>
        <end position="165"/>
    </location>
</feature>
<dbReference type="OrthoDB" id="3751866at2"/>
<sequence>MLFARKRPRNDDTTFNVLQRSTAKDPVSIFKEVVTYARDVMRLEIDASLGNANLPKAREQDREGAAKPRVSISLTRARAVAAHMHVVHQFDRWIMRVLGLRIGEAFGIRVEDVTDLGEHAPGLVFIHRQGGRVFRTEGPDGQIVKSDEQEFVVKARGKRPSRRARPRAEARRQ</sequence>
<evidence type="ECO:0008006" key="4">
    <source>
        <dbReference type="Google" id="ProtNLM"/>
    </source>
</evidence>
<dbReference type="EMBL" id="CP038462">
    <property type="protein sequence ID" value="QCC78221.1"/>
    <property type="molecule type" value="Genomic_DNA"/>
</dbReference>
<feature type="region of interest" description="Disordered" evidence="1">
    <location>
        <begin position="145"/>
        <end position="173"/>
    </location>
</feature>
<dbReference type="RefSeq" id="WP_135833259.1">
    <property type="nucleotide sequence ID" value="NZ_CP038462.1"/>
</dbReference>
<evidence type="ECO:0000256" key="1">
    <source>
        <dbReference type="SAM" id="MobiDB-lite"/>
    </source>
</evidence>
<protein>
    <recommendedName>
        <fullName evidence="4">Tyr recombinase domain-containing protein</fullName>
    </recommendedName>
</protein>
<proteinExistence type="predicted"/>
<evidence type="ECO:0000313" key="3">
    <source>
        <dbReference type="Proteomes" id="UP000297025"/>
    </source>
</evidence>